<dbReference type="SMART" id="SM00732">
    <property type="entry name" value="YqgFc"/>
    <property type="match status" value="1"/>
</dbReference>
<dbReference type="CDD" id="cd16964">
    <property type="entry name" value="YqgF"/>
    <property type="match status" value="1"/>
</dbReference>
<evidence type="ECO:0000256" key="5">
    <source>
        <dbReference type="HAMAP-Rule" id="MF_00651"/>
    </source>
</evidence>
<keyword evidence="3 5" id="KW-0540">Nuclease</keyword>
<comment type="caution">
    <text evidence="7">The sequence shown here is derived from an EMBL/GenBank/DDBJ whole genome shotgun (WGS) entry which is preliminary data.</text>
</comment>
<dbReference type="PANTHER" id="PTHR33317">
    <property type="entry name" value="POLYNUCLEOTIDYL TRANSFERASE, RIBONUCLEASE H-LIKE SUPERFAMILY PROTEIN"/>
    <property type="match status" value="1"/>
</dbReference>
<dbReference type="Proteomes" id="UP000440004">
    <property type="component" value="Unassembled WGS sequence"/>
</dbReference>
<name>A0A6A7KAC3_9FIRM</name>
<accession>A0A6A7KAC3</accession>
<feature type="domain" description="YqgF/RNase H-like" evidence="6">
    <location>
        <begin position="3"/>
        <end position="103"/>
    </location>
</feature>
<dbReference type="EC" id="3.1.-.-" evidence="5"/>
<dbReference type="GO" id="GO:0016788">
    <property type="term" value="F:hydrolase activity, acting on ester bonds"/>
    <property type="evidence" value="ECO:0007669"/>
    <property type="project" value="UniProtKB-UniRule"/>
</dbReference>
<dbReference type="SUPFAM" id="SSF53098">
    <property type="entry name" value="Ribonuclease H-like"/>
    <property type="match status" value="1"/>
</dbReference>
<protein>
    <recommendedName>
        <fullName evidence="5">Putative pre-16S rRNA nuclease</fullName>
        <ecNumber evidence="5">3.1.-.-</ecNumber>
    </recommendedName>
</protein>
<dbReference type="NCBIfam" id="TIGR00250">
    <property type="entry name" value="RNAse_H_YqgF"/>
    <property type="match status" value="1"/>
</dbReference>
<dbReference type="HAMAP" id="MF_00651">
    <property type="entry name" value="Nuclease_YqgF"/>
    <property type="match status" value="1"/>
</dbReference>
<dbReference type="GO" id="GO:0000967">
    <property type="term" value="P:rRNA 5'-end processing"/>
    <property type="evidence" value="ECO:0007669"/>
    <property type="project" value="UniProtKB-UniRule"/>
</dbReference>
<dbReference type="Gene3D" id="3.30.420.140">
    <property type="entry name" value="YqgF/RNase H-like domain"/>
    <property type="match status" value="1"/>
</dbReference>
<reference evidence="7 8" key="1">
    <citation type="submission" date="2019-10" db="EMBL/GenBank/DDBJ databases">
        <title>Alkalibaculum tamaniensis sp.nov., a new alkaliphilic acetogen, isolated on methoxylated aromatics from a mud volcano.</title>
        <authorList>
            <person name="Khomyakova M.A."/>
            <person name="Merkel A.Y."/>
            <person name="Bonch-Osmolovskaya E.A."/>
            <person name="Slobodkin A.I."/>
        </authorList>
    </citation>
    <scope>NUCLEOTIDE SEQUENCE [LARGE SCALE GENOMIC DNA]</scope>
    <source>
        <strain evidence="7 8">M08DMB</strain>
    </source>
</reference>
<keyword evidence="8" id="KW-1185">Reference proteome</keyword>
<gene>
    <name evidence="7" type="primary">ruvX</name>
    <name evidence="7" type="ORF">GC105_10945</name>
</gene>
<evidence type="ECO:0000259" key="6">
    <source>
        <dbReference type="SMART" id="SM00732"/>
    </source>
</evidence>
<evidence type="ECO:0000256" key="3">
    <source>
        <dbReference type="ARBA" id="ARBA00022722"/>
    </source>
</evidence>
<dbReference type="AlphaFoldDB" id="A0A6A7KAC3"/>
<dbReference type="Pfam" id="PF03652">
    <property type="entry name" value="RuvX"/>
    <property type="match status" value="1"/>
</dbReference>
<dbReference type="GO" id="GO:0005829">
    <property type="term" value="C:cytosol"/>
    <property type="evidence" value="ECO:0007669"/>
    <property type="project" value="TreeGrafter"/>
</dbReference>
<keyword evidence="1 5" id="KW-0963">Cytoplasm</keyword>
<dbReference type="InterPro" id="IPR005227">
    <property type="entry name" value="YqgF"/>
</dbReference>
<organism evidence="7 8">
    <name type="scientific">Alkalibaculum sporogenes</name>
    <dbReference type="NCBI Taxonomy" id="2655001"/>
    <lineage>
        <taxon>Bacteria</taxon>
        <taxon>Bacillati</taxon>
        <taxon>Bacillota</taxon>
        <taxon>Clostridia</taxon>
        <taxon>Eubacteriales</taxon>
        <taxon>Eubacteriaceae</taxon>
        <taxon>Alkalibaculum</taxon>
    </lineage>
</organism>
<dbReference type="InterPro" id="IPR006641">
    <property type="entry name" value="YqgF/RNaseH-like_dom"/>
</dbReference>
<evidence type="ECO:0000256" key="4">
    <source>
        <dbReference type="ARBA" id="ARBA00022801"/>
    </source>
</evidence>
<dbReference type="EMBL" id="WHNX01000016">
    <property type="protein sequence ID" value="MPW26305.1"/>
    <property type="molecule type" value="Genomic_DNA"/>
</dbReference>
<dbReference type="InterPro" id="IPR012337">
    <property type="entry name" value="RNaseH-like_sf"/>
</dbReference>
<sequence>MKDRILSLDVGNKYIGIAVSDQLRITAQGVTTLIRKNLDEDLLSIKNLVEEYDAKEIVIGLPKNMNGTIGIQGNKTINFGNYLNKRLDCEIIYWDERLTSKLAENLLIEANVRREKRKNIIDKLAAQAILQSYIDSL</sequence>
<comment type="similarity">
    <text evidence="5">Belongs to the YqgF HJR family.</text>
</comment>
<comment type="subcellular location">
    <subcellularLocation>
        <location evidence="5">Cytoplasm</location>
    </subcellularLocation>
</comment>
<proteinExistence type="inferred from homology"/>
<dbReference type="PANTHER" id="PTHR33317:SF4">
    <property type="entry name" value="POLYNUCLEOTIDYL TRANSFERASE, RIBONUCLEASE H-LIKE SUPERFAMILY PROTEIN"/>
    <property type="match status" value="1"/>
</dbReference>
<dbReference type="RefSeq" id="WP_152804687.1">
    <property type="nucleotide sequence ID" value="NZ_WHNX01000016.1"/>
</dbReference>
<comment type="function">
    <text evidence="5">Could be a nuclease involved in processing of the 5'-end of pre-16S rRNA.</text>
</comment>
<keyword evidence="2 5" id="KW-0690">Ribosome biogenesis</keyword>
<evidence type="ECO:0000313" key="8">
    <source>
        <dbReference type="Proteomes" id="UP000440004"/>
    </source>
</evidence>
<dbReference type="GO" id="GO:0004518">
    <property type="term" value="F:nuclease activity"/>
    <property type="evidence" value="ECO:0007669"/>
    <property type="project" value="UniProtKB-KW"/>
</dbReference>
<keyword evidence="4 5" id="KW-0378">Hydrolase</keyword>
<evidence type="ECO:0000313" key="7">
    <source>
        <dbReference type="EMBL" id="MPW26305.1"/>
    </source>
</evidence>
<evidence type="ECO:0000256" key="1">
    <source>
        <dbReference type="ARBA" id="ARBA00022490"/>
    </source>
</evidence>
<evidence type="ECO:0000256" key="2">
    <source>
        <dbReference type="ARBA" id="ARBA00022517"/>
    </source>
</evidence>
<dbReference type="InterPro" id="IPR037027">
    <property type="entry name" value="YqgF/RNaseH-like_dom_sf"/>
</dbReference>